<feature type="transmembrane region" description="Helical" evidence="7">
    <location>
        <begin position="514"/>
        <end position="533"/>
    </location>
</feature>
<dbReference type="SUPFAM" id="SSF103473">
    <property type="entry name" value="MFS general substrate transporter"/>
    <property type="match status" value="1"/>
</dbReference>
<feature type="domain" description="Major facilitator superfamily (MFS) profile" evidence="8">
    <location>
        <begin position="73"/>
        <end position="567"/>
    </location>
</feature>
<accession>A0A3M6X5W3</accession>
<comment type="subcellular location">
    <subcellularLocation>
        <location evidence="1">Membrane</location>
        <topology evidence="1">Multi-pass membrane protein</topology>
    </subcellularLocation>
</comment>
<evidence type="ECO:0000256" key="4">
    <source>
        <dbReference type="ARBA" id="ARBA00022692"/>
    </source>
</evidence>
<feature type="transmembrane region" description="Helical" evidence="7">
    <location>
        <begin position="161"/>
        <end position="186"/>
    </location>
</feature>
<dbReference type="AlphaFoldDB" id="A0A3M6X5W3"/>
<evidence type="ECO:0000256" key="6">
    <source>
        <dbReference type="ARBA" id="ARBA00023136"/>
    </source>
</evidence>
<dbReference type="PRINTS" id="PR00171">
    <property type="entry name" value="SUGRTRNSPORT"/>
</dbReference>
<dbReference type="InterPro" id="IPR005828">
    <property type="entry name" value="MFS_sugar_transport-like"/>
</dbReference>
<evidence type="ECO:0000256" key="1">
    <source>
        <dbReference type="ARBA" id="ARBA00004141"/>
    </source>
</evidence>
<dbReference type="PANTHER" id="PTHR48022:SF14">
    <property type="entry name" value="MAJOR FACILITATOR SUPERFAMILY (MFS) PROFILE DOMAIN-CONTAINING PROTEIN-RELATED"/>
    <property type="match status" value="1"/>
</dbReference>
<dbReference type="PANTHER" id="PTHR48022">
    <property type="entry name" value="PLASTIDIC GLUCOSE TRANSPORTER 4"/>
    <property type="match status" value="1"/>
</dbReference>
<evidence type="ECO:0000256" key="7">
    <source>
        <dbReference type="SAM" id="Phobius"/>
    </source>
</evidence>
<dbReference type="InterPro" id="IPR050360">
    <property type="entry name" value="MFS_Sugar_Transporters"/>
</dbReference>
<dbReference type="Gene3D" id="1.20.1250.20">
    <property type="entry name" value="MFS general substrate transporter like domains"/>
    <property type="match status" value="1"/>
</dbReference>
<dbReference type="GO" id="GO:0005351">
    <property type="term" value="F:carbohydrate:proton symporter activity"/>
    <property type="evidence" value="ECO:0007669"/>
    <property type="project" value="TreeGrafter"/>
</dbReference>
<dbReference type="Proteomes" id="UP000271337">
    <property type="component" value="Unassembled WGS sequence"/>
</dbReference>
<dbReference type="PROSITE" id="PS50850">
    <property type="entry name" value="MFS"/>
    <property type="match status" value="1"/>
</dbReference>
<organism evidence="9 10">
    <name type="scientific">Hortaea werneckii</name>
    <name type="common">Black yeast</name>
    <name type="synonym">Cladosporium werneckii</name>
    <dbReference type="NCBI Taxonomy" id="91943"/>
    <lineage>
        <taxon>Eukaryota</taxon>
        <taxon>Fungi</taxon>
        <taxon>Dikarya</taxon>
        <taxon>Ascomycota</taxon>
        <taxon>Pezizomycotina</taxon>
        <taxon>Dothideomycetes</taxon>
        <taxon>Dothideomycetidae</taxon>
        <taxon>Mycosphaerellales</taxon>
        <taxon>Teratosphaeriaceae</taxon>
        <taxon>Hortaea</taxon>
    </lineage>
</organism>
<keyword evidence="3" id="KW-0813">Transport</keyword>
<reference evidence="9 10" key="1">
    <citation type="journal article" date="2018" name="BMC Genomics">
        <title>Genomic evidence for intraspecific hybridization in a clonal and extremely halotolerant yeast.</title>
        <authorList>
            <person name="Gostincar C."/>
            <person name="Stajich J.E."/>
            <person name="Zupancic J."/>
            <person name="Zalar P."/>
            <person name="Gunde-Cimerman N."/>
        </authorList>
    </citation>
    <scope>NUCLEOTIDE SEQUENCE [LARGE SCALE GENOMIC DNA]</scope>
    <source>
        <strain evidence="9 10">EXF-6669</strain>
    </source>
</reference>
<dbReference type="InterPro" id="IPR020846">
    <property type="entry name" value="MFS_dom"/>
</dbReference>
<keyword evidence="6 7" id="KW-0472">Membrane</keyword>
<evidence type="ECO:0000256" key="5">
    <source>
        <dbReference type="ARBA" id="ARBA00022989"/>
    </source>
</evidence>
<proteinExistence type="inferred from homology"/>
<evidence type="ECO:0000259" key="8">
    <source>
        <dbReference type="PROSITE" id="PS50850"/>
    </source>
</evidence>
<feature type="transmembrane region" description="Helical" evidence="7">
    <location>
        <begin position="229"/>
        <end position="250"/>
    </location>
</feature>
<feature type="transmembrane region" description="Helical" evidence="7">
    <location>
        <begin position="76"/>
        <end position="93"/>
    </location>
</feature>
<evidence type="ECO:0000313" key="9">
    <source>
        <dbReference type="EMBL" id="RMX86182.1"/>
    </source>
</evidence>
<comment type="similarity">
    <text evidence="2">Belongs to the major facilitator superfamily. Sugar transporter (TC 2.A.1.1) family.</text>
</comment>
<dbReference type="GO" id="GO:0016020">
    <property type="term" value="C:membrane"/>
    <property type="evidence" value="ECO:0007669"/>
    <property type="project" value="UniProtKB-SubCell"/>
</dbReference>
<feature type="transmembrane region" description="Helical" evidence="7">
    <location>
        <begin position="105"/>
        <end position="129"/>
    </location>
</feature>
<feature type="transmembrane region" description="Helical" evidence="7">
    <location>
        <begin position="483"/>
        <end position="502"/>
    </location>
</feature>
<dbReference type="Pfam" id="PF00083">
    <property type="entry name" value="Sugar_tr"/>
    <property type="match status" value="2"/>
</dbReference>
<sequence>MPTETKDHAAGKSLDLADDLERNAYTETLEQAPTLATATTKDGSIAPFPTAEFPDKLAEEVEYGAGGVKGLAENPFVFGAAFLASLGGFSFGYDQNPRSNQTYLVAPCLKGFMTGMLELGAFLGCFFFPQLADTISRKWSLSIVAAIFIIGAIMQTAAPDYAVLVAGRTITGVGVGTMALGAPLYISEVSPPQVRGTLLVLESLAIVMGVVSSYWIAYGCQYIDSEASFRVPFGLQMVSAGIIGTMIHLFPYSPRWLVLVKRDEDALESLAKLRRLPATDSRVVTEWRGILAEIQFQKIMSEKAHPGKQGLVLELLQWADLFRKKTWRRTVVGIHSLRCQRVSCSKADLNQVEGPTDIAGSFIYYAPTLFTSLGQGDLSLILAGTLNIGQLVAVMAAFLIVDAVGRRTLAIWGAFAMGVPYVVIAALYGLYSDDWPAHPAAGWACVAMACEYPPAPSPASAYKANEGTHSSQPGPGPANLHNLDVYICAYGISYSALAWALPSEVYSTVQRSKGVALATATVWLSNFIVGVATPPMISQAGFGTYVFFAIMCFLGVIWAWTFVPETKGKTLEELDDVFGDGTGHEEHEVMRSVAAEARRR</sequence>
<dbReference type="VEuPathDB" id="FungiDB:BTJ68_13963"/>
<gene>
    <name evidence="9" type="ORF">D0867_15798</name>
</gene>
<dbReference type="OrthoDB" id="8120565at2759"/>
<evidence type="ECO:0000256" key="2">
    <source>
        <dbReference type="ARBA" id="ARBA00010992"/>
    </source>
</evidence>
<feature type="transmembrane region" description="Helical" evidence="7">
    <location>
        <begin position="408"/>
        <end position="431"/>
    </location>
</feature>
<dbReference type="InterPro" id="IPR005829">
    <property type="entry name" value="Sugar_transporter_CS"/>
</dbReference>
<name>A0A3M6X5W3_HORWE</name>
<dbReference type="EMBL" id="QWIL01003545">
    <property type="protein sequence ID" value="RMX86182.1"/>
    <property type="molecule type" value="Genomic_DNA"/>
</dbReference>
<dbReference type="InterPro" id="IPR003663">
    <property type="entry name" value="Sugar/inositol_transpt"/>
</dbReference>
<dbReference type="PROSITE" id="PS00216">
    <property type="entry name" value="SUGAR_TRANSPORT_1"/>
    <property type="match status" value="1"/>
</dbReference>
<feature type="transmembrane region" description="Helical" evidence="7">
    <location>
        <begin position="135"/>
        <end position="154"/>
    </location>
</feature>
<evidence type="ECO:0000256" key="3">
    <source>
        <dbReference type="ARBA" id="ARBA00022448"/>
    </source>
</evidence>
<protein>
    <recommendedName>
        <fullName evidence="8">Major facilitator superfamily (MFS) profile domain-containing protein</fullName>
    </recommendedName>
</protein>
<dbReference type="PROSITE" id="PS00217">
    <property type="entry name" value="SUGAR_TRANSPORT_2"/>
    <property type="match status" value="1"/>
</dbReference>
<comment type="caution">
    <text evidence="9">The sequence shown here is derived from an EMBL/GenBank/DDBJ whole genome shotgun (WGS) entry which is preliminary data.</text>
</comment>
<feature type="transmembrane region" description="Helical" evidence="7">
    <location>
        <begin position="545"/>
        <end position="563"/>
    </location>
</feature>
<keyword evidence="4 7" id="KW-0812">Transmembrane</keyword>
<evidence type="ECO:0000313" key="10">
    <source>
        <dbReference type="Proteomes" id="UP000271337"/>
    </source>
</evidence>
<feature type="transmembrane region" description="Helical" evidence="7">
    <location>
        <begin position="198"/>
        <end position="217"/>
    </location>
</feature>
<dbReference type="InterPro" id="IPR036259">
    <property type="entry name" value="MFS_trans_sf"/>
</dbReference>
<feature type="transmembrane region" description="Helical" evidence="7">
    <location>
        <begin position="378"/>
        <end position="401"/>
    </location>
</feature>
<keyword evidence="5 7" id="KW-1133">Transmembrane helix</keyword>